<dbReference type="AlphaFoldDB" id="A0A318FDG7"/>
<keyword evidence="1" id="KW-1133">Transmembrane helix</keyword>
<evidence type="ECO:0000313" key="2">
    <source>
        <dbReference type="EMBL" id="PXW40030.1"/>
    </source>
</evidence>
<reference evidence="2 3" key="1">
    <citation type="submission" date="2018-05" db="EMBL/GenBank/DDBJ databases">
        <title>Freshwater and sediment microbial communities from various areas in North America, analyzing microbe dynamics in response to fracking.</title>
        <authorList>
            <person name="Lamendella R."/>
        </authorList>
    </citation>
    <scope>NUCLEOTIDE SEQUENCE [LARGE SCALE GENOMIC DNA]</scope>
    <source>
        <strain evidence="2 3">67</strain>
    </source>
</reference>
<keyword evidence="1" id="KW-0812">Transmembrane</keyword>
<dbReference type="EMBL" id="QJJG01000018">
    <property type="protein sequence ID" value="PXW40030.1"/>
    <property type="molecule type" value="Genomic_DNA"/>
</dbReference>
<feature type="transmembrane region" description="Helical" evidence="1">
    <location>
        <begin position="14"/>
        <end position="36"/>
    </location>
</feature>
<evidence type="ECO:0000313" key="3">
    <source>
        <dbReference type="Proteomes" id="UP000247485"/>
    </source>
</evidence>
<protein>
    <submittedName>
        <fullName evidence="2">Uncharacterized protein</fullName>
    </submittedName>
</protein>
<accession>A0A318FDG7</accession>
<proteinExistence type="predicted"/>
<comment type="caution">
    <text evidence="2">The sequence shown here is derived from an EMBL/GenBank/DDBJ whole genome shotgun (WGS) entry which is preliminary data.</text>
</comment>
<gene>
    <name evidence="2" type="ORF">DET57_11886</name>
</gene>
<organism evidence="2 3">
    <name type="scientific">Klebsiella oxytoca</name>
    <dbReference type="NCBI Taxonomy" id="571"/>
    <lineage>
        <taxon>Bacteria</taxon>
        <taxon>Pseudomonadati</taxon>
        <taxon>Pseudomonadota</taxon>
        <taxon>Gammaproteobacteria</taxon>
        <taxon>Enterobacterales</taxon>
        <taxon>Enterobacteriaceae</taxon>
        <taxon>Klebsiella/Raoultella group</taxon>
        <taxon>Klebsiella</taxon>
    </lineage>
</organism>
<dbReference type="Proteomes" id="UP000247485">
    <property type="component" value="Unassembled WGS sequence"/>
</dbReference>
<name>A0A318FDG7_KLEOX</name>
<keyword evidence="1" id="KW-0472">Membrane</keyword>
<sequence>MPQKPISDDSFSELDYFCGCVIWVFLILFAIQPSIFCEKQGVGMIKSDQET</sequence>
<evidence type="ECO:0000256" key="1">
    <source>
        <dbReference type="SAM" id="Phobius"/>
    </source>
</evidence>